<proteinExistence type="predicted"/>
<sequence length="160" mass="18721">MTKKAERGEMPDLKTYYGIKQEKVGRDFKPTEKDLKMEETVENMENRGIPLGQIRKEAGDIAPKRVVDFLKELALYTKREMSQETYFISQPAFNAKYGRMVVGQMFYKEGAVSVEFIIRDDETNEILESKNIKFMNELSPEYAEFLEKILREGYPDEKSH</sequence>
<dbReference type="Proteomes" id="UP000177503">
    <property type="component" value="Unassembled WGS sequence"/>
</dbReference>
<evidence type="ECO:0000313" key="2">
    <source>
        <dbReference type="Proteomes" id="UP000177503"/>
    </source>
</evidence>
<evidence type="ECO:0000313" key="1">
    <source>
        <dbReference type="EMBL" id="OGM98721.1"/>
    </source>
</evidence>
<name>A0A1F8ECU1_9BACT</name>
<comment type="caution">
    <text evidence="1">The sequence shown here is derived from an EMBL/GenBank/DDBJ whole genome shotgun (WGS) entry which is preliminary data.</text>
</comment>
<dbReference type="AlphaFoldDB" id="A0A1F8ECU1"/>
<gene>
    <name evidence="1" type="ORF">A2736_00080</name>
</gene>
<dbReference type="STRING" id="1802662.A2736_00080"/>
<protein>
    <submittedName>
        <fullName evidence="1">Uncharacterized protein</fullName>
    </submittedName>
</protein>
<dbReference type="EMBL" id="MGJC01000042">
    <property type="protein sequence ID" value="OGM98721.1"/>
    <property type="molecule type" value="Genomic_DNA"/>
</dbReference>
<accession>A0A1F8ECU1</accession>
<organism evidence="1 2">
    <name type="scientific">Candidatus Yanofskybacteria bacterium RIFCSPHIGHO2_01_FULL_41_27</name>
    <dbReference type="NCBI Taxonomy" id="1802662"/>
    <lineage>
        <taxon>Bacteria</taxon>
        <taxon>Candidatus Yanofskyibacteriota</taxon>
    </lineage>
</organism>
<reference evidence="1 2" key="1">
    <citation type="journal article" date="2016" name="Nat. Commun.">
        <title>Thousands of microbial genomes shed light on interconnected biogeochemical processes in an aquifer system.</title>
        <authorList>
            <person name="Anantharaman K."/>
            <person name="Brown C.T."/>
            <person name="Hug L.A."/>
            <person name="Sharon I."/>
            <person name="Castelle C.J."/>
            <person name="Probst A.J."/>
            <person name="Thomas B.C."/>
            <person name="Singh A."/>
            <person name="Wilkins M.J."/>
            <person name="Karaoz U."/>
            <person name="Brodie E.L."/>
            <person name="Williams K.H."/>
            <person name="Hubbard S.S."/>
            <person name="Banfield J.F."/>
        </authorList>
    </citation>
    <scope>NUCLEOTIDE SEQUENCE [LARGE SCALE GENOMIC DNA]</scope>
</reference>